<keyword evidence="1" id="KW-0812">Transmembrane</keyword>
<keyword evidence="1" id="KW-1133">Transmembrane helix</keyword>
<dbReference type="AlphaFoldDB" id="A0A814DEC5"/>
<comment type="caution">
    <text evidence="2">The sequence shown here is derived from an EMBL/GenBank/DDBJ whole genome shotgun (WGS) entry which is preliminary data.</text>
</comment>
<gene>
    <name evidence="2" type="ORF">VCS650_LOCUS12119</name>
</gene>
<proteinExistence type="predicted"/>
<organism evidence="2 3">
    <name type="scientific">Adineta steineri</name>
    <dbReference type="NCBI Taxonomy" id="433720"/>
    <lineage>
        <taxon>Eukaryota</taxon>
        <taxon>Metazoa</taxon>
        <taxon>Spiralia</taxon>
        <taxon>Gnathifera</taxon>
        <taxon>Rotifera</taxon>
        <taxon>Eurotatoria</taxon>
        <taxon>Bdelloidea</taxon>
        <taxon>Adinetida</taxon>
        <taxon>Adinetidae</taxon>
        <taxon>Adineta</taxon>
    </lineage>
</organism>
<evidence type="ECO:0000256" key="1">
    <source>
        <dbReference type="SAM" id="Phobius"/>
    </source>
</evidence>
<dbReference type="OrthoDB" id="10047066at2759"/>
<accession>A0A814DEC5</accession>
<dbReference type="EMBL" id="CAJNON010000092">
    <property type="protein sequence ID" value="CAF0951949.1"/>
    <property type="molecule type" value="Genomic_DNA"/>
</dbReference>
<name>A0A814DEC5_9BILA</name>
<evidence type="ECO:0000313" key="3">
    <source>
        <dbReference type="Proteomes" id="UP000663891"/>
    </source>
</evidence>
<evidence type="ECO:0000313" key="2">
    <source>
        <dbReference type="EMBL" id="CAF0951949.1"/>
    </source>
</evidence>
<keyword evidence="1" id="KW-0472">Membrane</keyword>
<feature type="transmembrane region" description="Helical" evidence="1">
    <location>
        <begin position="7"/>
        <end position="28"/>
    </location>
</feature>
<protein>
    <submittedName>
        <fullName evidence="2">Uncharacterized protein</fullName>
    </submittedName>
</protein>
<sequence length="345" mass="39090">MNCAKIVNMYFIDLILAQYSSYFLFMIFEYALESRYFLFLIKAVIAKIVHATYSSGSSFLKINLTQSTSCMCTCIAHPHCLSISLMTISTNLYYCQLYATYPVKSSQLSSSLTSNVTIYTNRTLTSVYVNNGTHLTNPKSLFSNTTSPWIPIFKIFTGNNQLFLGLNSSNLTTLSPIPQISITQTASHWFNILISQWNQNSYIPQQVGLAFIVNQTNIFEFLIFNSTQSTTTNWFSILRLISSQFWGIAQYQSTSIGQSQMIPLYTDSDCIRSFNCNFKYSTSGCTQDFYGFFFIYGGYRDLCIAAVRNISKVPVPSIFYCPTTAYTNGNLDYFNISNGVMGFIR</sequence>
<dbReference type="Proteomes" id="UP000663891">
    <property type="component" value="Unassembled WGS sequence"/>
</dbReference>
<reference evidence="2" key="1">
    <citation type="submission" date="2021-02" db="EMBL/GenBank/DDBJ databases">
        <authorList>
            <person name="Nowell W R."/>
        </authorList>
    </citation>
    <scope>NUCLEOTIDE SEQUENCE</scope>
</reference>